<evidence type="ECO:0000313" key="1">
    <source>
        <dbReference type="EMBL" id="SFS54748.1"/>
    </source>
</evidence>
<name>A0A1I6QR04_9FLAO</name>
<keyword evidence="2" id="KW-1185">Reference proteome</keyword>
<feature type="non-terminal residue" evidence="1">
    <location>
        <position position="1"/>
    </location>
</feature>
<dbReference type="STRING" id="593133.SAMN04488006_2026"/>
<dbReference type="OrthoDB" id="1391397at2"/>
<dbReference type="RefSeq" id="WP_143102404.1">
    <property type="nucleotide sequence ID" value="NZ_FOZP01000004.1"/>
</dbReference>
<dbReference type="AlphaFoldDB" id="A0A1I6QR04"/>
<organism evidence="1 2">
    <name type="scientific">Lutibacter maritimus</name>
    <dbReference type="NCBI Taxonomy" id="593133"/>
    <lineage>
        <taxon>Bacteria</taxon>
        <taxon>Pseudomonadati</taxon>
        <taxon>Bacteroidota</taxon>
        <taxon>Flavobacteriia</taxon>
        <taxon>Flavobacteriales</taxon>
        <taxon>Flavobacteriaceae</taxon>
        <taxon>Lutibacter</taxon>
    </lineage>
</organism>
<proteinExistence type="predicted"/>
<evidence type="ECO:0000313" key="2">
    <source>
        <dbReference type="Proteomes" id="UP000199312"/>
    </source>
</evidence>
<gene>
    <name evidence="1" type="ORF">SAMN04488006_2026</name>
</gene>
<dbReference type="Proteomes" id="UP000199312">
    <property type="component" value="Unassembled WGS sequence"/>
</dbReference>
<dbReference type="InterPro" id="IPR026341">
    <property type="entry name" value="T9SS_type_B"/>
</dbReference>
<protein>
    <submittedName>
        <fullName evidence="1">Gliding motility-associated C-terminal domain-containing protein</fullName>
    </submittedName>
</protein>
<dbReference type="Gene3D" id="3.40.50.11700">
    <property type="match status" value="1"/>
</dbReference>
<sequence>LWNTGATTASIDVIAPGDYTVTVTDSDNGCSATTSIVVKENKSVVQAEIKSSGNLSCITTSVVLDGSSSVFTGNATYLWSTGATTPQIQVTAPGDYYLVVSVGTNGCSDTATFKVTQDIVKPIVNISGNQELTCSRTSIILDASNSIVQGTASYLWNTGATTSSITVTQPGVYSVTVRDSNNGCSTSIAAINVVSNYGTQDLDGKSISLCISEVPFSLKDLLVESYVEGGNWKDDNNSGGLVGELFDPSIVNLGDYEFTYTEPGDCGRKITVYVNVNDDCIVLPCSTEGTIEISKVVTANDDGVNDAFTISDVASCGFTAEVQIFNRWGKIVYQSTNYQNNWKGYHDNSGLTFNTNNKLPTGTYYYIVKIIGSGYKPITGYIYLGTH</sequence>
<reference evidence="2" key="1">
    <citation type="submission" date="2016-10" db="EMBL/GenBank/DDBJ databases">
        <authorList>
            <person name="Varghese N."/>
            <person name="Submissions S."/>
        </authorList>
    </citation>
    <scope>NUCLEOTIDE SEQUENCE [LARGE SCALE GENOMIC DNA]</scope>
    <source>
        <strain evidence="2">DSM 24450</strain>
    </source>
</reference>
<dbReference type="InterPro" id="IPR035986">
    <property type="entry name" value="PKD_dom_sf"/>
</dbReference>
<dbReference type="NCBIfam" id="TIGR04131">
    <property type="entry name" value="Bac_Flav_CTERM"/>
    <property type="match status" value="1"/>
</dbReference>
<dbReference type="SUPFAM" id="SSF49299">
    <property type="entry name" value="PKD domain"/>
    <property type="match status" value="1"/>
</dbReference>
<dbReference type="EMBL" id="FOZP01000004">
    <property type="protein sequence ID" value="SFS54748.1"/>
    <property type="molecule type" value="Genomic_DNA"/>
</dbReference>
<accession>A0A1I6QR04</accession>
<dbReference type="Pfam" id="PF13585">
    <property type="entry name" value="CHU_C"/>
    <property type="match status" value="1"/>
</dbReference>